<feature type="compositionally biased region" description="Basic residues" evidence="1">
    <location>
        <begin position="113"/>
        <end position="123"/>
    </location>
</feature>
<dbReference type="AlphaFoldDB" id="A0A542ZAB9"/>
<evidence type="ECO:0000313" key="4">
    <source>
        <dbReference type="Proteomes" id="UP000316196"/>
    </source>
</evidence>
<dbReference type="RefSeq" id="WP_246044402.1">
    <property type="nucleotide sequence ID" value="NZ_BAAAMD010000003.1"/>
</dbReference>
<proteinExistence type="predicted"/>
<feature type="domain" description="Helix-turn-helix" evidence="2">
    <location>
        <begin position="12"/>
        <end position="72"/>
    </location>
</feature>
<protein>
    <recommendedName>
        <fullName evidence="2">Helix-turn-helix domain-containing protein</fullName>
    </recommendedName>
</protein>
<feature type="region of interest" description="Disordered" evidence="1">
    <location>
        <begin position="110"/>
        <end position="160"/>
    </location>
</feature>
<accession>A0A542ZAB9</accession>
<reference evidence="3 4" key="1">
    <citation type="submission" date="2019-06" db="EMBL/GenBank/DDBJ databases">
        <title>Sequencing the genomes of 1000 actinobacteria strains.</title>
        <authorList>
            <person name="Klenk H.-P."/>
        </authorList>
    </citation>
    <scope>NUCLEOTIDE SEQUENCE [LARGE SCALE GENOMIC DNA]</scope>
    <source>
        <strain evidence="3 4">DSM 8251</strain>
    </source>
</reference>
<gene>
    <name evidence="3" type="ORF">FB460_2349</name>
</gene>
<evidence type="ECO:0000256" key="1">
    <source>
        <dbReference type="SAM" id="MobiDB-lite"/>
    </source>
</evidence>
<evidence type="ECO:0000259" key="2">
    <source>
        <dbReference type="Pfam" id="PF19575"/>
    </source>
</evidence>
<keyword evidence="4" id="KW-1185">Reference proteome</keyword>
<dbReference type="Pfam" id="PF19575">
    <property type="entry name" value="HTH_58"/>
    <property type="match status" value="1"/>
</dbReference>
<dbReference type="Proteomes" id="UP000316196">
    <property type="component" value="Unassembled WGS sequence"/>
</dbReference>
<name>A0A542ZAB9_9ACTN</name>
<feature type="compositionally biased region" description="Basic residues" evidence="1">
    <location>
        <begin position="148"/>
        <end position="160"/>
    </location>
</feature>
<dbReference type="InterPro" id="IPR045745">
    <property type="entry name" value="HTH_58_Actinobacteria-type"/>
</dbReference>
<evidence type="ECO:0000313" key="3">
    <source>
        <dbReference type="EMBL" id="TQL57273.1"/>
    </source>
</evidence>
<dbReference type="EMBL" id="VFOR01000003">
    <property type="protein sequence ID" value="TQL57273.1"/>
    <property type="molecule type" value="Genomic_DNA"/>
</dbReference>
<organism evidence="3 4">
    <name type="scientific">Propioniferax innocua</name>
    <dbReference type="NCBI Taxonomy" id="1753"/>
    <lineage>
        <taxon>Bacteria</taxon>
        <taxon>Bacillati</taxon>
        <taxon>Actinomycetota</taxon>
        <taxon>Actinomycetes</taxon>
        <taxon>Propionibacteriales</taxon>
        <taxon>Propionibacteriaceae</taxon>
        <taxon>Propioniferax</taxon>
    </lineage>
</organism>
<comment type="caution">
    <text evidence="3">The sequence shown here is derived from an EMBL/GenBank/DDBJ whole genome shotgun (WGS) entry which is preliminary data.</text>
</comment>
<sequence>MPSPLHPAKPLAAGVRIVGDQRESLAMELSLRYAAGESIRSLADSTGRSYGFIQSLLKESGVEFRPRGGATRGEAARARQQAHREAAAAVPRIATGLAVGGQPAIVDPESAVKARKRATKAVKRTPGLSRAAIPKPTPAEEAAMAKDGKKKSKKSKKKGK</sequence>